<evidence type="ECO:0000256" key="2">
    <source>
        <dbReference type="ARBA" id="ARBA00022771"/>
    </source>
</evidence>
<dbReference type="Gene3D" id="3.30.160.60">
    <property type="entry name" value="Classic Zinc Finger"/>
    <property type="match status" value="1"/>
</dbReference>
<feature type="compositionally biased region" description="Acidic residues" evidence="5">
    <location>
        <begin position="429"/>
        <end position="452"/>
    </location>
</feature>
<keyword evidence="3" id="KW-0862">Zinc</keyword>
<dbReference type="PANTHER" id="PTHR23235">
    <property type="entry name" value="KRUEPPEL-LIKE TRANSCRIPTION FACTOR"/>
    <property type="match status" value="1"/>
</dbReference>
<gene>
    <name evidence="7" type="ORF">BG006_002160</name>
</gene>
<keyword evidence="1" id="KW-0479">Metal-binding</keyword>
<feature type="region of interest" description="Disordered" evidence="5">
    <location>
        <begin position="247"/>
        <end position="306"/>
    </location>
</feature>
<organism evidence="7 8">
    <name type="scientific">Podila minutissima</name>
    <dbReference type="NCBI Taxonomy" id="64525"/>
    <lineage>
        <taxon>Eukaryota</taxon>
        <taxon>Fungi</taxon>
        <taxon>Fungi incertae sedis</taxon>
        <taxon>Mucoromycota</taxon>
        <taxon>Mortierellomycotina</taxon>
        <taxon>Mortierellomycetes</taxon>
        <taxon>Mortierellales</taxon>
        <taxon>Mortierellaceae</taxon>
        <taxon>Podila</taxon>
    </lineage>
</organism>
<comment type="caution">
    <text evidence="7">The sequence shown here is derived from an EMBL/GenBank/DDBJ whole genome shotgun (WGS) entry which is preliminary data.</text>
</comment>
<feature type="compositionally biased region" description="Low complexity" evidence="5">
    <location>
        <begin position="159"/>
        <end position="172"/>
    </location>
</feature>
<evidence type="ECO:0000256" key="4">
    <source>
        <dbReference type="PROSITE-ProRule" id="PRU00042"/>
    </source>
</evidence>
<dbReference type="PANTHER" id="PTHR23235:SF120">
    <property type="entry name" value="KRUPPEL-LIKE FACTOR 15"/>
    <property type="match status" value="1"/>
</dbReference>
<feature type="region of interest" description="Disordered" evidence="5">
    <location>
        <begin position="104"/>
        <end position="132"/>
    </location>
</feature>
<dbReference type="Pfam" id="PF00096">
    <property type="entry name" value="zf-C2H2"/>
    <property type="match status" value="1"/>
</dbReference>
<feature type="region of interest" description="Disordered" evidence="5">
    <location>
        <begin position="428"/>
        <end position="452"/>
    </location>
</feature>
<dbReference type="GO" id="GO:0008270">
    <property type="term" value="F:zinc ion binding"/>
    <property type="evidence" value="ECO:0007669"/>
    <property type="project" value="UniProtKB-KW"/>
</dbReference>
<evidence type="ECO:0000256" key="5">
    <source>
        <dbReference type="SAM" id="MobiDB-lite"/>
    </source>
</evidence>
<dbReference type="FunFam" id="3.30.160.60:FF:000007">
    <property type="entry name" value="Basic krueppel-like factor 3"/>
    <property type="match status" value="1"/>
</dbReference>
<protein>
    <recommendedName>
        <fullName evidence="6">C2H2-type domain-containing protein</fullName>
    </recommendedName>
</protein>
<dbReference type="EMBL" id="JAAAUY010001481">
    <property type="protein sequence ID" value="KAF9322673.1"/>
    <property type="molecule type" value="Genomic_DNA"/>
</dbReference>
<dbReference type="InterPro" id="IPR013087">
    <property type="entry name" value="Znf_C2H2_type"/>
</dbReference>
<dbReference type="SMART" id="SM00355">
    <property type="entry name" value="ZnF_C2H2"/>
    <property type="match status" value="3"/>
</dbReference>
<proteinExistence type="predicted"/>
<evidence type="ECO:0000313" key="7">
    <source>
        <dbReference type="EMBL" id="KAF9322673.1"/>
    </source>
</evidence>
<evidence type="ECO:0000256" key="3">
    <source>
        <dbReference type="ARBA" id="ARBA00022833"/>
    </source>
</evidence>
<dbReference type="GO" id="GO:0000978">
    <property type="term" value="F:RNA polymerase II cis-regulatory region sequence-specific DNA binding"/>
    <property type="evidence" value="ECO:0007669"/>
    <property type="project" value="TreeGrafter"/>
</dbReference>
<dbReference type="AlphaFoldDB" id="A0A9P5VGR4"/>
<dbReference type="PROSITE" id="PS00028">
    <property type="entry name" value="ZINC_FINGER_C2H2_1"/>
    <property type="match status" value="2"/>
</dbReference>
<feature type="domain" description="C2H2-type" evidence="6">
    <location>
        <begin position="313"/>
        <end position="342"/>
    </location>
</feature>
<name>A0A9P5VGR4_9FUNG</name>
<feature type="region of interest" description="Disordered" evidence="5">
    <location>
        <begin position="198"/>
        <end position="220"/>
    </location>
</feature>
<sequence>MSNRINFGFADRQRREKSAVPTPSSTESLLHDLLLIAPDASGLFDPQAEIHSQSSPIYQELMRKSLELQQYKQHLNSELERVGLCEAQLHEWCQSHGYPYPTYHTYPQQYPQEQQQHQHQQQQQPHSQGLPADVPAYWSDKEVEDLFRGAMSESTSFVEAQPQQQPEQATQARVSPPTIAHAHLHPSDAFVVQSIAPHLLNNRPPPGTGNDSKACPWTPDSSPPILPYSYTHTHAHNHVGIMAQPSLPSEARASSSSSFSSSSSSSSRASPSPSTRKPKMSPSRKSCSPRSTPYQKPTNAAPSSSDIKPIKKHICEINNCGKVFTRASNLRTHETTHSKVKPFPCIYPGCESKFARVHDMKRHLRNHTKDFPYACVICEDKRFVRNDPLWRHYHHDHKDDPRVPARKRKIPAGEVDRVTFVEYIKTEEGDVEMETEDDEVDDEDTEAEAEDI</sequence>
<keyword evidence="2 4" id="KW-0863">Zinc-finger</keyword>
<feature type="compositionally biased region" description="Polar residues" evidence="5">
    <location>
        <begin position="283"/>
        <end position="306"/>
    </location>
</feature>
<feature type="compositionally biased region" description="Low complexity" evidence="5">
    <location>
        <begin position="247"/>
        <end position="274"/>
    </location>
</feature>
<dbReference type="PROSITE" id="PS50157">
    <property type="entry name" value="ZINC_FINGER_C2H2_2"/>
    <property type="match status" value="2"/>
</dbReference>
<dbReference type="GO" id="GO:0000981">
    <property type="term" value="F:DNA-binding transcription factor activity, RNA polymerase II-specific"/>
    <property type="evidence" value="ECO:0007669"/>
    <property type="project" value="TreeGrafter"/>
</dbReference>
<dbReference type="InterPro" id="IPR036236">
    <property type="entry name" value="Znf_C2H2_sf"/>
</dbReference>
<keyword evidence="8" id="KW-1185">Reference proteome</keyword>
<evidence type="ECO:0000313" key="8">
    <source>
        <dbReference type="Proteomes" id="UP000696485"/>
    </source>
</evidence>
<feature type="domain" description="C2H2-type" evidence="6">
    <location>
        <begin position="343"/>
        <end position="372"/>
    </location>
</feature>
<evidence type="ECO:0000256" key="1">
    <source>
        <dbReference type="ARBA" id="ARBA00022723"/>
    </source>
</evidence>
<accession>A0A9P5VGR4</accession>
<evidence type="ECO:0000259" key="6">
    <source>
        <dbReference type="PROSITE" id="PS50157"/>
    </source>
</evidence>
<dbReference type="SUPFAM" id="SSF57667">
    <property type="entry name" value="beta-beta-alpha zinc fingers"/>
    <property type="match status" value="1"/>
</dbReference>
<feature type="compositionally biased region" description="Low complexity" evidence="5">
    <location>
        <begin position="104"/>
        <end position="129"/>
    </location>
</feature>
<dbReference type="Proteomes" id="UP000696485">
    <property type="component" value="Unassembled WGS sequence"/>
</dbReference>
<feature type="region of interest" description="Disordered" evidence="5">
    <location>
        <begin position="152"/>
        <end position="176"/>
    </location>
</feature>
<reference evidence="7" key="1">
    <citation type="journal article" date="2020" name="Fungal Divers.">
        <title>Resolving the Mortierellaceae phylogeny through synthesis of multi-gene phylogenetics and phylogenomics.</title>
        <authorList>
            <person name="Vandepol N."/>
            <person name="Liber J."/>
            <person name="Desiro A."/>
            <person name="Na H."/>
            <person name="Kennedy M."/>
            <person name="Barry K."/>
            <person name="Grigoriev I.V."/>
            <person name="Miller A.N."/>
            <person name="O'Donnell K."/>
            <person name="Stajich J.E."/>
            <person name="Bonito G."/>
        </authorList>
    </citation>
    <scope>NUCLEOTIDE SEQUENCE</scope>
    <source>
        <strain evidence="7">NVP1</strain>
    </source>
</reference>